<proteinExistence type="predicted"/>
<gene>
    <name evidence="1" type="primary">aadK</name>
    <name evidence="1" type="ORF">PBLR_11471</name>
</gene>
<evidence type="ECO:0000313" key="2">
    <source>
        <dbReference type="Proteomes" id="UP000304148"/>
    </source>
</evidence>
<dbReference type="Gene3D" id="3.30.460.10">
    <property type="entry name" value="Beta Polymerase, domain 2"/>
    <property type="match status" value="1"/>
</dbReference>
<dbReference type="Pfam" id="PF04439">
    <property type="entry name" value="Adenyl_transf"/>
    <property type="match status" value="1"/>
</dbReference>
<protein>
    <submittedName>
        <fullName evidence="1">Aminoglycoside 6-adenylyltransferase</fullName>
        <ecNumber evidence="1">2.7.7.-</ecNumber>
    </submittedName>
</protein>
<dbReference type="Gene3D" id="1.20.120.330">
    <property type="entry name" value="Nucleotidyltransferases domain 2"/>
    <property type="match status" value="1"/>
</dbReference>
<dbReference type="GO" id="GO:0016779">
    <property type="term" value="F:nucleotidyltransferase activity"/>
    <property type="evidence" value="ECO:0007669"/>
    <property type="project" value="UniProtKB-KW"/>
</dbReference>
<dbReference type="InterPro" id="IPR007530">
    <property type="entry name" value="Aminoglycoside_adenylylTfrase"/>
</dbReference>
<evidence type="ECO:0000313" key="1">
    <source>
        <dbReference type="EMBL" id="SYX83049.1"/>
    </source>
</evidence>
<dbReference type="AlphaFoldDB" id="A0A383R9P0"/>
<dbReference type="Proteomes" id="UP000304148">
    <property type="component" value="Chromosome"/>
</dbReference>
<dbReference type="NCBIfam" id="NF033084">
    <property type="entry name" value="ANT_6"/>
    <property type="match status" value="1"/>
</dbReference>
<sequence length="301" mass="35446">MNGWFNALLQKKGESNLLRKEREMMDMFIEFAKQDDRIRLATLEGSRTNKNITPDTYQDYDISYFVTDLDTFKENDQWLDVFGARLMMQKPEDMELFPPELGNWFSYLILFEDGNKLDLTLIPLNEVEAYFTDTDGLVEVLLDKDTLILNEVVPNDSQYWIKKPSAREYDDCCNEFWMVSTYVVKGLARKEILFAIDHLHEVARPNLLRMMAWHIGTERGYTFSVGKNYKFIDRYLPPGDWETLLVTYAESSYPSMWQSLFTCCELFRKYSKAAAEHHGYPYPDYDRAITTYMKGIYDSLS</sequence>
<dbReference type="PIRSF" id="PIRSF000812">
    <property type="entry name" value="AAD"/>
    <property type="match status" value="1"/>
</dbReference>
<dbReference type="SUPFAM" id="SSF81631">
    <property type="entry name" value="PAP/OAS1 substrate-binding domain"/>
    <property type="match status" value="1"/>
</dbReference>
<accession>A0A383R9P0</accession>
<keyword evidence="1" id="KW-0548">Nucleotidyltransferase</keyword>
<organism evidence="1 2">
    <name type="scientific">Paenibacillus alvei</name>
    <name type="common">Bacillus alvei</name>
    <dbReference type="NCBI Taxonomy" id="44250"/>
    <lineage>
        <taxon>Bacteria</taxon>
        <taxon>Bacillati</taxon>
        <taxon>Bacillota</taxon>
        <taxon>Bacilli</taxon>
        <taxon>Bacillales</taxon>
        <taxon>Paenibacillaceae</taxon>
        <taxon>Paenibacillus</taxon>
    </lineage>
</organism>
<dbReference type="InterPro" id="IPR043519">
    <property type="entry name" value="NT_sf"/>
</dbReference>
<reference evidence="2" key="1">
    <citation type="submission" date="2018-08" db="EMBL/GenBank/DDBJ databases">
        <authorList>
            <person name="Chevrot R."/>
        </authorList>
    </citation>
    <scope>NUCLEOTIDE SEQUENCE [LARGE SCALE GENOMIC DNA]</scope>
</reference>
<dbReference type="SUPFAM" id="SSF81301">
    <property type="entry name" value="Nucleotidyltransferase"/>
    <property type="match status" value="1"/>
</dbReference>
<dbReference type="EMBL" id="LS992241">
    <property type="protein sequence ID" value="SYX83049.1"/>
    <property type="molecule type" value="Genomic_DNA"/>
</dbReference>
<dbReference type="EC" id="2.7.7.-" evidence="1"/>
<keyword evidence="1" id="KW-0808">Transferase</keyword>
<name>A0A383R9P0_PAEAL</name>